<dbReference type="SUPFAM" id="SSF81383">
    <property type="entry name" value="F-box domain"/>
    <property type="match status" value="1"/>
</dbReference>
<reference evidence="3" key="1">
    <citation type="submission" date="2015-06" db="UniProtKB">
        <authorList>
            <consortium name="EnsemblPlants"/>
        </authorList>
    </citation>
    <scope>IDENTIFICATION</scope>
</reference>
<dbReference type="Gene3D" id="3.30.30.10">
    <property type="entry name" value="Knottin, scorpion toxin-like"/>
    <property type="match status" value="1"/>
</dbReference>
<dbReference type="ExpressionAtlas" id="R7W9E7">
    <property type="expression patterns" value="baseline"/>
</dbReference>
<dbReference type="PANTHER" id="PTHR32133">
    <property type="entry name" value="OS07G0120400 PROTEIN"/>
    <property type="match status" value="1"/>
</dbReference>
<dbReference type="InterPro" id="IPR056594">
    <property type="entry name" value="AT5G49610-like_b-prop"/>
</dbReference>
<dbReference type="SUPFAM" id="SSF57095">
    <property type="entry name" value="Scorpion toxin-like"/>
    <property type="match status" value="1"/>
</dbReference>
<evidence type="ECO:0000256" key="1">
    <source>
        <dbReference type="ARBA" id="ARBA00023157"/>
    </source>
</evidence>
<evidence type="ECO:0000313" key="3">
    <source>
        <dbReference type="EnsemblPlants" id="EMT18782"/>
    </source>
</evidence>
<dbReference type="InterPro" id="IPR008176">
    <property type="entry name" value="Defensin_plant"/>
</dbReference>
<dbReference type="AlphaFoldDB" id="R7W9E7"/>
<organism evidence="3">
    <name type="scientific">Aegilops tauschii</name>
    <name type="common">Tausch's goatgrass</name>
    <name type="synonym">Aegilops squarrosa</name>
    <dbReference type="NCBI Taxonomy" id="37682"/>
    <lineage>
        <taxon>Eukaryota</taxon>
        <taxon>Viridiplantae</taxon>
        <taxon>Streptophyta</taxon>
        <taxon>Embryophyta</taxon>
        <taxon>Tracheophyta</taxon>
        <taxon>Spermatophyta</taxon>
        <taxon>Magnoliopsida</taxon>
        <taxon>Liliopsida</taxon>
        <taxon>Poales</taxon>
        <taxon>Poaceae</taxon>
        <taxon>BOP clade</taxon>
        <taxon>Pooideae</taxon>
        <taxon>Triticodae</taxon>
        <taxon>Triticeae</taxon>
        <taxon>Triticinae</taxon>
        <taxon>Aegilops</taxon>
    </lineage>
</organism>
<dbReference type="PANTHER" id="PTHR32133:SF260">
    <property type="entry name" value="F-BOX DOMAIN-CONTAINING PROTEIN"/>
    <property type="match status" value="1"/>
</dbReference>
<dbReference type="InterPro" id="IPR036047">
    <property type="entry name" value="F-box-like_dom_sf"/>
</dbReference>
<dbReference type="PROSITE" id="PS00940">
    <property type="entry name" value="GAMMA_THIONIN"/>
    <property type="match status" value="1"/>
</dbReference>
<dbReference type="InterPro" id="IPR001810">
    <property type="entry name" value="F-box_dom"/>
</dbReference>
<dbReference type="InterPro" id="IPR036574">
    <property type="entry name" value="Scorpion_toxin-like_sf"/>
</dbReference>
<dbReference type="Pfam" id="PF23635">
    <property type="entry name" value="Beta-prop_AT5G49610-like"/>
    <property type="match status" value="1"/>
</dbReference>
<proteinExistence type="predicted"/>
<protein>
    <submittedName>
        <fullName evidence="3">Defensin-like protein</fullName>
    </submittedName>
</protein>
<dbReference type="Pfam" id="PF12937">
    <property type="entry name" value="F-box-like"/>
    <property type="match status" value="1"/>
</dbReference>
<dbReference type="Pfam" id="PF00304">
    <property type="entry name" value="Gamma-thionin"/>
    <property type="match status" value="1"/>
</dbReference>
<dbReference type="InterPro" id="IPR003614">
    <property type="entry name" value="Knottins"/>
</dbReference>
<sequence length="404" mass="45536">MGTPTRKVAEARDCLSKSHKFKGACLSSSNCASICRTENFPGGECKLDSFARKCFCKRPTHGSLGYTSSKKRKTPTPEKREEPSSLPRASLVCRRWRSLLSDPAFRRRFRFHHRRSPPLLGFIDANQGITFQPALDAPVRLPRGHFSLNLHDRYMTLGWRHGLALFFLPIPLQVVVWDPVAGVQHRLAVPPGFGFHPLENPINGTVLRAAGEIDHFQVVLASPLAVLAGDCIYWLVSASNILEFDLERQTLAVTLLPAQVLTSRNRHVSVMRAEGGEMGLLVVSGFIAQLWKRETDSHGDVSWSIGRTIELDKLLPPNSEKEPPNMIGYAEENNVAFFWTVGGVFMVHLESLQLKKLPVTGIAYRYYPFEIVYTPGIGGGHEGVEVVRHLWWTRWRQYIRQLFS</sequence>
<dbReference type="SMART" id="SM00505">
    <property type="entry name" value="Knot1"/>
    <property type="match status" value="1"/>
</dbReference>
<name>R7W9E7_AEGTA</name>
<keyword evidence="1" id="KW-1015">Disulfide bond</keyword>
<dbReference type="GO" id="GO:0006952">
    <property type="term" value="P:defense response"/>
    <property type="evidence" value="ECO:0007669"/>
    <property type="project" value="InterPro"/>
</dbReference>
<evidence type="ECO:0000259" key="2">
    <source>
        <dbReference type="SMART" id="SM00505"/>
    </source>
</evidence>
<dbReference type="PRINTS" id="PR00288">
    <property type="entry name" value="PUROTHIONIN"/>
</dbReference>
<feature type="domain" description="Knottins-like" evidence="2">
    <location>
        <begin position="13"/>
        <end position="59"/>
    </location>
</feature>
<accession>R7W9E7</accession>
<dbReference type="EnsemblPlants" id="EMT18782">
    <property type="protein sequence ID" value="EMT18782"/>
    <property type="gene ID" value="F775_21068"/>
</dbReference>